<reference evidence="2" key="1">
    <citation type="submission" date="2022-03" db="EMBL/GenBank/DDBJ databases">
        <title>Draft Genome Sequence of Firmicute Strain S0AB, a Heterotrophic Iron/Sulfur-Oxidizing Extreme Acidophile.</title>
        <authorList>
            <person name="Vergara E."/>
            <person name="Pakostova E."/>
            <person name="Johnson D.B."/>
            <person name="Holmes D.S."/>
        </authorList>
    </citation>
    <scope>NUCLEOTIDE SEQUENCE</scope>
    <source>
        <strain evidence="2">S0AB</strain>
    </source>
</reference>
<feature type="transmembrane region" description="Helical" evidence="1">
    <location>
        <begin position="92"/>
        <end position="117"/>
    </location>
</feature>
<name>A0A9X1V6Y3_9BACL</name>
<keyword evidence="1" id="KW-0472">Membrane</keyword>
<accession>A0A9X1V6Y3</accession>
<feature type="transmembrane region" description="Helical" evidence="1">
    <location>
        <begin position="12"/>
        <end position="32"/>
    </location>
</feature>
<dbReference type="Proteomes" id="UP001139263">
    <property type="component" value="Unassembled WGS sequence"/>
</dbReference>
<evidence type="ECO:0000256" key="1">
    <source>
        <dbReference type="SAM" id="Phobius"/>
    </source>
</evidence>
<keyword evidence="1" id="KW-0812">Transmembrane</keyword>
<sequence>MFKQLHRFSGLMTILLLVQLISGMITNLFITIPTVLPHTQSLPIGMTLFMTAFAWSLTNANPILIIHSALGIIILLLSWGFVIVALRAHAGWFVVLGWIGTLAILFSALNGLLFLLAQQGINSIWMAAGFAVALIAYALGFYMKIEPNAIS</sequence>
<keyword evidence="1" id="KW-1133">Transmembrane helix</keyword>
<gene>
    <name evidence="2" type="ORF">MM817_00614</name>
</gene>
<feature type="transmembrane region" description="Helical" evidence="1">
    <location>
        <begin position="64"/>
        <end position="86"/>
    </location>
</feature>
<protein>
    <submittedName>
        <fullName evidence="2">Uncharacterized protein</fullName>
    </submittedName>
</protein>
<keyword evidence="3" id="KW-1185">Reference proteome</keyword>
<comment type="caution">
    <text evidence="2">The sequence shown here is derived from an EMBL/GenBank/DDBJ whole genome shotgun (WGS) entry which is preliminary data.</text>
</comment>
<dbReference type="EMBL" id="JALBUF010000001">
    <property type="protein sequence ID" value="MCI0182355.1"/>
    <property type="molecule type" value="Genomic_DNA"/>
</dbReference>
<proteinExistence type="predicted"/>
<evidence type="ECO:0000313" key="2">
    <source>
        <dbReference type="EMBL" id="MCI0182355.1"/>
    </source>
</evidence>
<organism evidence="2 3">
    <name type="scientific">Sulfoacidibacillus ferrooxidans</name>
    <dbReference type="NCBI Taxonomy" id="2005001"/>
    <lineage>
        <taxon>Bacteria</taxon>
        <taxon>Bacillati</taxon>
        <taxon>Bacillota</taxon>
        <taxon>Bacilli</taxon>
        <taxon>Bacillales</taxon>
        <taxon>Alicyclobacillaceae</taxon>
        <taxon>Sulfoacidibacillus</taxon>
    </lineage>
</organism>
<dbReference type="AlphaFoldDB" id="A0A9X1V6Y3"/>
<dbReference type="RefSeq" id="WP_241711957.1">
    <property type="nucleotide sequence ID" value="NZ_JALBUF010000001.1"/>
</dbReference>
<evidence type="ECO:0000313" key="3">
    <source>
        <dbReference type="Proteomes" id="UP001139263"/>
    </source>
</evidence>
<feature type="transmembrane region" description="Helical" evidence="1">
    <location>
        <begin position="124"/>
        <end position="143"/>
    </location>
</feature>